<accession>A0A9D2MTJ6</accession>
<dbReference type="GO" id="GO:0016787">
    <property type="term" value="F:hydrolase activity"/>
    <property type="evidence" value="ECO:0007669"/>
    <property type="project" value="UniProtKB-KW"/>
</dbReference>
<feature type="chain" id="PRO_5039358211" evidence="1">
    <location>
        <begin position="20"/>
        <end position="315"/>
    </location>
</feature>
<feature type="domain" description="AB hydrolase-1" evidence="2">
    <location>
        <begin position="63"/>
        <end position="308"/>
    </location>
</feature>
<name>A0A9D2MTJ6_9FIRM</name>
<reference evidence="3" key="1">
    <citation type="journal article" date="2021" name="PeerJ">
        <title>Extensive microbial diversity within the chicken gut microbiome revealed by metagenomics and culture.</title>
        <authorList>
            <person name="Gilroy R."/>
            <person name="Ravi A."/>
            <person name="Getino M."/>
            <person name="Pursley I."/>
            <person name="Horton D.L."/>
            <person name="Alikhan N.F."/>
            <person name="Baker D."/>
            <person name="Gharbi K."/>
            <person name="Hall N."/>
            <person name="Watson M."/>
            <person name="Adriaenssens E.M."/>
            <person name="Foster-Nyarko E."/>
            <person name="Jarju S."/>
            <person name="Secka A."/>
            <person name="Antonio M."/>
            <person name="Oren A."/>
            <person name="Chaudhuri R.R."/>
            <person name="La Ragione R."/>
            <person name="Hildebrand F."/>
            <person name="Pallen M.J."/>
        </authorList>
    </citation>
    <scope>NUCLEOTIDE SEQUENCE</scope>
    <source>
        <strain evidence="3">USAMLcec3-2134</strain>
    </source>
</reference>
<reference evidence="3" key="2">
    <citation type="submission" date="2021-04" db="EMBL/GenBank/DDBJ databases">
        <authorList>
            <person name="Gilroy R."/>
        </authorList>
    </citation>
    <scope>NUCLEOTIDE SEQUENCE</scope>
    <source>
        <strain evidence="3">USAMLcec3-2134</strain>
    </source>
</reference>
<organism evidence="3 4">
    <name type="scientific">Candidatus Eisenbergiella merdigallinarum</name>
    <dbReference type="NCBI Taxonomy" id="2838552"/>
    <lineage>
        <taxon>Bacteria</taxon>
        <taxon>Bacillati</taxon>
        <taxon>Bacillota</taxon>
        <taxon>Clostridia</taxon>
        <taxon>Lachnospirales</taxon>
        <taxon>Lachnospiraceae</taxon>
        <taxon>Eisenbergiella</taxon>
    </lineage>
</organism>
<proteinExistence type="predicted"/>
<dbReference type="InterPro" id="IPR000073">
    <property type="entry name" value="AB_hydrolase_1"/>
</dbReference>
<keyword evidence="3" id="KW-0378">Hydrolase</keyword>
<evidence type="ECO:0000313" key="3">
    <source>
        <dbReference type="EMBL" id="HJB91770.1"/>
    </source>
</evidence>
<evidence type="ECO:0000256" key="1">
    <source>
        <dbReference type="SAM" id="SignalP"/>
    </source>
</evidence>
<protein>
    <submittedName>
        <fullName evidence="3">Alpha/beta fold hydrolase</fullName>
    </submittedName>
</protein>
<dbReference type="Pfam" id="PF12697">
    <property type="entry name" value="Abhydrolase_6"/>
    <property type="match status" value="1"/>
</dbReference>
<dbReference type="InterPro" id="IPR029058">
    <property type="entry name" value="AB_hydrolase_fold"/>
</dbReference>
<feature type="signal peptide" evidence="1">
    <location>
        <begin position="1"/>
        <end position="19"/>
    </location>
</feature>
<evidence type="ECO:0000313" key="4">
    <source>
        <dbReference type="Proteomes" id="UP000886883"/>
    </source>
</evidence>
<dbReference type="AlphaFoldDB" id="A0A9D2MTJ6"/>
<comment type="caution">
    <text evidence="3">The sequence shown here is derived from an EMBL/GenBank/DDBJ whole genome shotgun (WGS) entry which is preliminary data.</text>
</comment>
<dbReference type="SUPFAM" id="SSF53474">
    <property type="entry name" value="alpha/beta-Hydrolases"/>
    <property type="match status" value="1"/>
</dbReference>
<sequence length="315" mass="36096">MNKKTIPSLAAFSAVTALAFHAVNRFCFSTSTLKNILKEDDSNYFEWRFGKIKYTKKGNGTPLLLLHDLLVGSSGYEYRKIVDELSRNHEVYVIDLLGYGLSDKPNMTYTNYLYVQLILDFAKNVIGRKTNIVASGDSSAIAIMACHNDPECIQDVILLNPQSLSRLNLSPNRQTRLMKFLLDLPVLGTFIYNMMTSKESFRQNFREDFFYNAHLISEEMVTAYSEASHYPDYNAKYSYTSYVGRYMNTGIVHALREINHCIYIVYGKGQREIETITDHYLNFNSAIEKVGIDDAGHFPHIEQPEATLQQLHIFL</sequence>
<evidence type="ECO:0000259" key="2">
    <source>
        <dbReference type="Pfam" id="PF12697"/>
    </source>
</evidence>
<dbReference type="PANTHER" id="PTHR46438:SF2">
    <property type="entry name" value="ALPHA_BETA-HYDROLASES SUPERFAMILY PROTEIN"/>
    <property type="match status" value="1"/>
</dbReference>
<keyword evidence="1" id="KW-0732">Signal</keyword>
<dbReference type="PANTHER" id="PTHR46438">
    <property type="entry name" value="ALPHA/BETA-HYDROLASES SUPERFAMILY PROTEIN"/>
    <property type="match status" value="1"/>
</dbReference>
<dbReference type="Proteomes" id="UP000886883">
    <property type="component" value="Unassembled WGS sequence"/>
</dbReference>
<gene>
    <name evidence="3" type="ORF">H9763_09965</name>
</gene>
<dbReference type="Gene3D" id="3.40.50.1820">
    <property type="entry name" value="alpha/beta hydrolase"/>
    <property type="match status" value="1"/>
</dbReference>
<dbReference type="EMBL" id="DWXE01000039">
    <property type="protein sequence ID" value="HJB91770.1"/>
    <property type="molecule type" value="Genomic_DNA"/>
</dbReference>